<dbReference type="EMBL" id="JACHJS010000001">
    <property type="protein sequence ID" value="MBB4965267.1"/>
    <property type="molecule type" value="Genomic_DNA"/>
</dbReference>
<sequence>MRRRPAGGPFGLRVLMAVLLGLTGLVVATPYAAAGPCSWPGCAYSVNETDLWTAVLRNWCWPGETGDSKGYFLGCAQSGVSQDLSFLSPNGGHTPPSQAWNVLRVDAGWCYKVHFERYWSSSFTRIYDQRGRADLYVMVGNEAKAHIQGQGYSSCP</sequence>
<comment type="caution">
    <text evidence="1">The sequence shown here is derived from an EMBL/GenBank/DDBJ whole genome shotgun (WGS) entry which is preliminary data.</text>
</comment>
<organism evidence="1 2">
    <name type="scientific">Saccharothrix violaceirubra</name>
    <dbReference type="NCBI Taxonomy" id="413306"/>
    <lineage>
        <taxon>Bacteria</taxon>
        <taxon>Bacillati</taxon>
        <taxon>Actinomycetota</taxon>
        <taxon>Actinomycetes</taxon>
        <taxon>Pseudonocardiales</taxon>
        <taxon>Pseudonocardiaceae</taxon>
        <taxon>Saccharothrix</taxon>
    </lineage>
</organism>
<dbReference type="RefSeq" id="WP_184668722.1">
    <property type="nucleotide sequence ID" value="NZ_BAABAI010000013.1"/>
</dbReference>
<protein>
    <submittedName>
        <fullName evidence="1">Uncharacterized protein</fullName>
    </submittedName>
</protein>
<name>A0A7W7WVU3_9PSEU</name>
<gene>
    <name evidence="1" type="ORF">F4559_002626</name>
</gene>
<accession>A0A7W7WVU3</accession>
<reference evidence="1 2" key="1">
    <citation type="submission" date="2020-08" db="EMBL/GenBank/DDBJ databases">
        <title>Sequencing the genomes of 1000 actinobacteria strains.</title>
        <authorList>
            <person name="Klenk H.-P."/>
        </authorList>
    </citation>
    <scope>NUCLEOTIDE SEQUENCE [LARGE SCALE GENOMIC DNA]</scope>
    <source>
        <strain evidence="1 2">DSM 45084</strain>
    </source>
</reference>
<proteinExistence type="predicted"/>
<dbReference type="AlphaFoldDB" id="A0A7W7WVU3"/>
<evidence type="ECO:0000313" key="2">
    <source>
        <dbReference type="Proteomes" id="UP000542674"/>
    </source>
</evidence>
<evidence type="ECO:0000313" key="1">
    <source>
        <dbReference type="EMBL" id="MBB4965267.1"/>
    </source>
</evidence>
<dbReference type="Proteomes" id="UP000542674">
    <property type="component" value="Unassembled WGS sequence"/>
</dbReference>
<keyword evidence="2" id="KW-1185">Reference proteome</keyword>